<gene>
    <name evidence="3" type="ORF">QJ048_08520</name>
</gene>
<dbReference type="SUPFAM" id="SSF51735">
    <property type="entry name" value="NAD(P)-binding Rossmann-fold domains"/>
    <property type="match status" value="1"/>
</dbReference>
<comment type="similarity">
    <text evidence="1">Belongs to the short-chain dehydrogenases/reductases (SDR) family.</text>
</comment>
<dbReference type="EMBL" id="JASBRG010000005">
    <property type="protein sequence ID" value="MDI3319813.1"/>
    <property type="molecule type" value="Genomic_DNA"/>
</dbReference>
<dbReference type="PANTHER" id="PTHR44196">
    <property type="entry name" value="DEHYDROGENASE/REDUCTASE SDR FAMILY MEMBER 7B"/>
    <property type="match status" value="1"/>
</dbReference>
<keyword evidence="4" id="KW-1185">Reference proteome</keyword>
<dbReference type="InterPro" id="IPR020904">
    <property type="entry name" value="Sc_DH/Rdtase_CS"/>
</dbReference>
<dbReference type="PROSITE" id="PS00061">
    <property type="entry name" value="ADH_SHORT"/>
    <property type="match status" value="1"/>
</dbReference>
<proteinExistence type="inferred from homology"/>
<protein>
    <submittedName>
        <fullName evidence="3">SDR family NAD(P)-dependent oxidoreductase</fullName>
    </submittedName>
</protein>
<dbReference type="InterPro" id="IPR036291">
    <property type="entry name" value="NAD(P)-bd_dom_sf"/>
</dbReference>
<name>A0ABT6RBC5_9BACT</name>
<evidence type="ECO:0000256" key="2">
    <source>
        <dbReference type="ARBA" id="ARBA00023002"/>
    </source>
</evidence>
<evidence type="ECO:0000313" key="4">
    <source>
        <dbReference type="Proteomes" id="UP001226434"/>
    </source>
</evidence>
<dbReference type="PRINTS" id="PR00081">
    <property type="entry name" value="GDHRDH"/>
</dbReference>
<dbReference type="PANTHER" id="PTHR44196:SF2">
    <property type="entry name" value="SHORT-CHAIN DEHYDROGENASE-RELATED"/>
    <property type="match status" value="1"/>
</dbReference>
<keyword evidence="2" id="KW-0560">Oxidoreductase</keyword>
<accession>A0ABT6RBC5</accession>
<dbReference type="InterPro" id="IPR002347">
    <property type="entry name" value="SDR_fam"/>
</dbReference>
<evidence type="ECO:0000256" key="1">
    <source>
        <dbReference type="ARBA" id="ARBA00006484"/>
    </source>
</evidence>
<sequence length="296" mass="32979">MPDHFYTLITGASEGFGKALAIECAKRKMNLILVALPGIELHDLATLIKRDYTVEVIVIEKDLCEENSCYEVFDYVMSLGLCVNMLLNNAGTGSTGSFAAGDIHLFERQIKLNVLASTIIARLFIDELKQNSPSYILNVGSLASFFPLPKKQVYGATKSFIYYFSTCLRKELKQDQVYVSLMCPGPMLTNITVRSVIENGNWLIRNCSFYPEAVAPIAIDGLLKKKKVMVPGKLNNLYILVYTLLPDFIKSIITNRSTKKLNSAAFKNIALESSLAVNTPQFGHNNDRNDSINSHF</sequence>
<evidence type="ECO:0000313" key="3">
    <source>
        <dbReference type="EMBL" id="MDI3319813.1"/>
    </source>
</evidence>
<organism evidence="3 4">
    <name type="scientific">Pinibacter soli</name>
    <dbReference type="NCBI Taxonomy" id="3044211"/>
    <lineage>
        <taxon>Bacteria</taxon>
        <taxon>Pseudomonadati</taxon>
        <taxon>Bacteroidota</taxon>
        <taxon>Chitinophagia</taxon>
        <taxon>Chitinophagales</taxon>
        <taxon>Chitinophagaceae</taxon>
        <taxon>Pinibacter</taxon>
    </lineage>
</organism>
<dbReference type="Pfam" id="PF00106">
    <property type="entry name" value="adh_short"/>
    <property type="match status" value="1"/>
</dbReference>
<reference evidence="3 4" key="1">
    <citation type="submission" date="2023-05" db="EMBL/GenBank/DDBJ databases">
        <title>Genome sequence of Pinibacter sp. MAH-24.</title>
        <authorList>
            <person name="Huq M.A."/>
        </authorList>
    </citation>
    <scope>NUCLEOTIDE SEQUENCE [LARGE SCALE GENOMIC DNA]</scope>
    <source>
        <strain evidence="3 4">MAH-24</strain>
    </source>
</reference>
<dbReference type="Gene3D" id="3.40.50.720">
    <property type="entry name" value="NAD(P)-binding Rossmann-like Domain"/>
    <property type="match status" value="1"/>
</dbReference>
<dbReference type="Proteomes" id="UP001226434">
    <property type="component" value="Unassembled WGS sequence"/>
</dbReference>
<dbReference type="RefSeq" id="WP_282333915.1">
    <property type="nucleotide sequence ID" value="NZ_JASBRG010000005.1"/>
</dbReference>
<comment type="caution">
    <text evidence="3">The sequence shown here is derived from an EMBL/GenBank/DDBJ whole genome shotgun (WGS) entry which is preliminary data.</text>
</comment>